<gene>
    <name evidence="2" type="ORF">ERS008198_04545</name>
    <name evidence="1" type="ORF">ERS008202_00208</name>
</gene>
<reference evidence="3 4" key="1">
    <citation type="submission" date="2015-03" db="EMBL/GenBank/DDBJ databases">
        <authorList>
            <consortium name="Pathogen Informatics"/>
        </authorList>
    </citation>
    <scope>NUCLEOTIDE SEQUENCE [LARGE SCALE GENOMIC DNA]</scope>
    <source>
        <strain evidence="1 3">3476</strain>
        <strain evidence="2 4">A1104</strain>
    </source>
</reference>
<dbReference type="Proteomes" id="UP000041314">
    <property type="component" value="Unassembled WGS sequence"/>
</dbReference>
<dbReference type="EMBL" id="CQPA01000064">
    <property type="protein sequence ID" value="CNV17088.1"/>
    <property type="molecule type" value="Genomic_DNA"/>
</dbReference>
<evidence type="ECO:0000313" key="1">
    <source>
        <dbReference type="EMBL" id="CNT58652.1"/>
    </source>
</evidence>
<accession>A0A655EFS1</accession>
<evidence type="ECO:0000313" key="4">
    <source>
        <dbReference type="Proteomes" id="UP000041314"/>
    </source>
</evidence>
<organism evidence="2 4">
    <name type="scientific">Salmonella enterica subsp. enterica serovar Bovismorbificans</name>
    <dbReference type="NCBI Taxonomy" id="58097"/>
    <lineage>
        <taxon>Bacteria</taxon>
        <taxon>Pseudomonadati</taxon>
        <taxon>Pseudomonadota</taxon>
        <taxon>Gammaproteobacteria</taxon>
        <taxon>Enterobacterales</taxon>
        <taxon>Enterobacteriaceae</taxon>
        <taxon>Salmonella</taxon>
    </lineage>
</organism>
<dbReference type="Proteomes" id="UP000039541">
    <property type="component" value="Unassembled WGS sequence"/>
</dbReference>
<dbReference type="AlphaFoldDB" id="A0A655EFS1"/>
<evidence type="ECO:0000313" key="3">
    <source>
        <dbReference type="Proteomes" id="UP000039541"/>
    </source>
</evidence>
<protein>
    <submittedName>
        <fullName evidence="2">Uncharacterized protein</fullName>
    </submittedName>
</protein>
<proteinExistence type="predicted"/>
<dbReference type="EMBL" id="CQPC01000002">
    <property type="protein sequence ID" value="CNT58652.1"/>
    <property type="molecule type" value="Genomic_DNA"/>
</dbReference>
<name>A0A655EFS1_SALET</name>
<sequence>MLGKYRGTDPLILVSNYLHEIGTYRCSNNISLILHNDTLYRNQASLQIRLQKKHLPRLLHLYKYNRSQFRPVWVQYQTLLAYLVLQKIQRD</sequence>
<evidence type="ECO:0000313" key="2">
    <source>
        <dbReference type="EMBL" id="CNV17088.1"/>
    </source>
</evidence>